<dbReference type="RefSeq" id="WP_190297148.1">
    <property type="nucleotide sequence ID" value="NZ_CP061172.1"/>
</dbReference>
<evidence type="ECO:0000313" key="2">
    <source>
        <dbReference type="Proteomes" id="UP000516384"/>
    </source>
</evidence>
<dbReference type="AlphaFoldDB" id="A0A7H0Y2D3"/>
<evidence type="ECO:0000313" key="1">
    <source>
        <dbReference type="EMBL" id="QNR65241.1"/>
    </source>
</evidence>
<organism evidence="1 2">
    <name type="scientific">Paenibacillus peoriae</name>
    <dbReference type="NCBI Taxonomy" id="59893"/>
    <lineage>
        <taxon>Bacteria</taxon>
        <taxon>Bacillati</taxon>
        <taxon>Bacillota</taxon>
        <taxon>Bacilli</taxon>
        <taxon>Bacillales</taxon>
        <taxon>Paenibacillaceae</taxon>
        <taxon>Paenibacillus</taxon>
    </lineage>
</organism>
<reference evidence="1 2" key="1">
    <citation type="submission" date="2020-09" db="EMBL/GenBank/DDBJ databases">
        <title>Characterization of Paenibacillus peoriae strain ZF390 with broad-spectrum antimicrobial activity as a potential biocontrol agent.</title>
        <authorList>
            <person name="Li L."/>
            <person name="Zhao Y."/>
            <person name="Li B."/>
            <person name="Xie X."/>
        </authorList>
    </citation>
    <scope>NUCLEOTIDE SEQUENCE [LARGE SCALE GENOMIC DNA]</scope>
    <source>
        <strain evidence="1 2">ZF390</strain>
    </source>
</reference>
<sequence>MARPCTLAIKNNTLNVLRVEWIPRLPNSFPNGIGGGTSVLKPSMENFMETGIIENENQGDTRYTPFDLKLYEYNFKFPIEYKQSFLSGDFEPAVYLEKPITEIGEVSPSFVFRGSGDNDCYKILVTISLVGRQYKYLIEDPEADHGEVYTEGTLRETSPDGLYTTYVPYPG</sequence>
<protein>
    <submittedName>
        <fullName evidence="1">Uncharacterized protein</fullName>
    </submittedName>
</protein>
<dbReference type="Proteomes" id="UP000516384">
    <property type="component" value="Chromosome"/>
</dbReference>
<dbReference type="EMBL" id="CP061172">
    <property type="protein sequence ID" value="QNR65241.1"/>
    <property type="molecule type" value="Genomic_DNA"/>
</dbReference>
<accession>A0A7H0Y2D3</accession>
<gene>
    <name evidence="1" type="ORF">IAQ67_15100</name>
</gene>
<name>A0A7H0Y2D3_9BACL</name>
<proteinExistence type="predicted"/>